<keyword evidence="2" id="KW-0645">Protease</keyword>
<dbReference type="EMBL" id="JAEUBF010000039">
    <property type="protein sequence ID" value="KAH3680773.1"/>
    <property type="molecule type" value="Genomic_DNA"/>
</dbReference>
<reference evidence="8" key="1">
    <citation type="journal article" date="2021" name="Open Biol.">
        <title>Shared evolutionary footprints suggest mitochondrial oxidative damage underlies multiple complex I losses in fungi.</title>
        <authorList>
            <person name="Schikora-Tamarit M.A."/>
            <person name="Marcet-Houben M."/>
            <person name="Nosek J."/>
            <person name="Gabaldon T."/>
        </authorList>
    </citation>
    <scope>NUCLEOTIDE SEQUENCE</scope>
    <source>
        <strain evidence="8">CBS6341</strain>
    </source>
</reference>
<evidence type="ECO:0000256" key="4">
    <source>
        <dbReference type="ARBA" id="ARBA00022807"/>
    </source>
</evidence>
<evidence type="ECO:0000256" key="3">
    <source>
        <dbReference type="ARBA" id="ARBA00022801"/>
    </source>
</evidence>
<keyword evidence="4" id="KW-0788">Thiol protease</keyword>
<evidence type="ECO:0000256" key="5">
    <source>
        <dbReference type="SAM" id="Coils"/>
    </source>
</evidence>
<feature type="compositionally biased region" description="Basic and acidic residues" evidence="6">
    <location>
        <begin position="175"/>
        <end position="185"/>
    </location>
</feature>
<dbReference type="Pfam" id="PF02902">
    <property type="entry name" value="Peptidase_C48"/>
    <property type="match status" value="1"/>
</dbReference>
<feature type="coiled-coil region" evidence="5">
    <location>
        <begin position="292"/>
        <end position="322"/>
    </location>
</feature>
<dbReference type="PANTHER" id="PTHR12606">
    <property type="entry name" value="SENTRIN/SUMO-SPECIFIC PROTEASE"/>
    <property type="match status" value="1"/>
</dbReference>
<evidence type="ECO:0000259" key="7">
    <source>
        <dbReference type="PROSITE" id="PS50600"/>
    </source>
</evidence>
<dbReference type="Proteomes" id="UP000769528">
    <property type="component" value="Unassembled WGS sequence"/>
</dbReference>
<dbReference type="PROSITE" id="PS50600">
    <property type="entry name" value="ULP_PROTEASE"/>
    <property type="match status" value="1"/>
</dbReference>
<comment type="caution">
    <text evidence="8">The sequence shown here is derived from an EMBL/GenBank/DDBJ whole genome shotgun (WGS) entry which is preliminary data.</text>
</comment>
<organism evidence="8 9">
    <name type="scientific">Wickerhamomyces mucosus</name>
    <dbReference type="NCBI Taxonomy" id="1378264"/>
    <lineage>
        <taxon>Eukaryota</taxon>
        <taxon>Fungi</taxon>
        <taxon>Dikarya</taxon>
        <taxon>Ascomycota</taxon>
        <taxon>Saccharomycotina</taxon>
        <taxon>Saccharomycetes</taxon>
        <taxon>Phaffomycetales</taxon>
        <taxon>Wickerhamomycetaceae</taxon>
        <taxon>Wickerhamomyces</taxon>
    </lineage>
</organism>
<evidence type="ECO:0000256" key="6">
    <source>
        <dbReference type="SAM" id="MobiDB-lite"/>
    </source>
</evidence>
<accession>A0A9P8PYF3</accession>
<evidence type="ECO:0000313" key="9">
    <source>
        <dbReference type="Proteomes" id="UP000769528"/>
    </source>
</evidence>
<feature type="compositionally biased region" description="Basic residues" evidence="6">
    <location>
        <begin position="186"/>
        <end position="195"/>
    </location>
</feature>
<dbReference type="GO" id="GO:0005634">
    <property type="term" value="C:nucleus"/>
    <property type="evidence" value="ECO:0007669"/>
    <property type="project" value="TreeGrafter"/>
</dbReference>
<sequence>MSHSELNRSAIKRKRKINNEFFYSHSKANSRKHSISSSISISKNLTSNEQNIDWTKNSQKKDATESETGSILKFIGGLGSDLIIRSVSLLKQQFRKSDERKDQKPTEQLIVSPLKKRKFTKTDLKVDLKTPSNKILRDTTFLPEFKESYKDVNFINSPLAEMGFDKIIQKSKDTKKGDYGTELKSRSQRIKRKLTSRSPAESTYLREVFTGKYKPPPTKDTSPPISLDRNKSQDNKQLLASIKKVTQNISNHFSPVNHNTPLKCIDSDISIISERKLPPTPSRLTLQFDENKAFFETQYRNLEKELQERKDINEKIKKERLETMKPKSKLIKPVTKEEEQLILEHWKSKGKDSTVVVKAFDIDIRINDLKTLADGQWLNDNIIEVYAKTLNTDKIFAFTPFFFTNLENKGYSGVSKWLKRAKQSIINLDKIIVPININKTHWVMGIIDLKNKSIYYLDSLCKSKSKHGSMSLNLMLEYVKGQASREGVSGLEEGFELFHVLDCPQQQNGYDCGVLSLMNALHYAKDEKLNYAASNAKEFRRIIANTILKLAK</sequence>
<dbReference type="InterPro" id="IPR003653">
    <property type="entry name" value="Peptidase_C48_C"/>
</dbReference>
<dbReference type="GO" id="GO:0016926">
    <property type="term" value="P:protein desumoylation"/>
    <property type="evidence" value="ECO:0007669"/>
    <property type="project" value="TreeGrafter"/>
</dbReference>
<feature type="region of interest" description="Disordered" evidence="6">
    <location>
        <begin position="175"/>
        <end position="234"/>
    </location>
</feature>
<feature type="domain" description="Ubiquitin-like protease family profile" evidence="7">
    <location>
        <begin position="362"/>
        <end position="523"/>
    </location>
</feature>
<protein>
    <recommendedName>
        <fullName evidence="7">Ubiquitin-like protease family profile domain-containing protein</fullName>
    </recommendedName>
</protein>
<evidence type="ECO:0000256" key="2">
    <source>
        <dbReference type="ARBA" id="ARBA00022670"/>
    </source>
</evidence>
<dbReference type="GO" id="GO:0016929">
    <property type="term" value="F:deSUMOylase activity"/>
    <property type="evidence" value="ECO:0007669"/>
    <property type="project" value="TreeGrafter"/>
</dbReference>
<name>A0A9P8PYF3_9ASCO</name>
<gene>
    <name evidence="8" type="ORF">WICMUC_000124</name>
</gene>
<dbReference type="GO" id="GO:0006508">
    <property type="term" value="P:proteolysis"/>
    <property type="evidence" value="ECO:0007669"/>
    <property type="project" value="UniProtKB-KW"/>
</dbReference>
<keyword evidence="9" id="KW-1185">Reference proteome</keyword>
<keyword evidence="3" id="KW-0378">Hydrolase</keyword>
<reference evidence="8" key="2">
    <citation type="submission" date="2021-01" db="EMBL/GenBank/DDBJ databases">
        <authorList>
            <person name="Schikora-Tamarit M.A."/>
        </authorList>
    </citation>
    <scope>NUCLEOTIDE SEQUENCE</scope>
    <source>
        <strain evidence="8">CBS6341</strain>
    </source>
</reference>
<dbReference type="SUPFAM" id="SSF54001">
    <property type="entry name" value="Cysteine proteinases"/>
    <property type="match status" value="1"/>
</dbReference>
<dbReference type="PANTHER" id="PTHR12606:SF141">
    <property type="entry name" value="GH15225P-RELATED"/>
    <property type="match status" value="1"/>
</dbReference>
<dbReference type="Gene3D" id="3.40.395.10">
    <property type="entry name" value="Adenoviral Proteinase, Chain A"/>
    <property type="match status" value="1"/>
</dbReference>
<dbReference type="AlphaFoldDB" id="A0A9P8PYF3"/>
<dbReference type="OrthoDB" id="1939479at2759"/>
<keyword evidence="5" id="KW-0175">Coiled coil</keyword>
<evidence type="ECO:0000256" key="1">
    <source>
        <dbReference type="ARBA" id="ARBA00005234"/>
    </source>
</evidence>
<proteinExistence type="inferred from homology"/>
<evidence type="ECO:0000313" key="8">
    <source>
        <dbReference type="EMBL" id="KAH3680773.1"/>
    </source>
</evidence>
<comment type="similarity">
    <text evidence="1">Belongs to the peptidase C48 family.</text>
</comment>
<dbReference type="InterPro" id="IPR038765">
    <property type="entry name" value="Papain-like_cys_pep_sf"/>
</dbReference>